<dbReference type="EMBL" id="JBHRTF010000003">
    <property type="protein sequence ID" value="MFC3115128.1"/>
    <property type="molecule type" value="Genomic_DNA"/>
</dbReference>
<keyword evidence="4" id="KW-0732">Signal</keyword>
<evidence type="ECO:0000313" key="7">
    <source>
        <dbReference type="Proteomes" id="UP001595555"/>
    </source>
</evidence>
<protein>
    <submittedName>
        <fullName evidence="6">Pilus (MSHA type) biogenesis protein MshL</fullName>
    </submittedName>
</protein>
<accession>A0ABV7FEU4</accession>
<dbReference type="InterPro" id="IPR011662">
    <property type="entry name" value="Secretin/TonB_short_N"/>
</dbReference>
<dbReference type="Pfam" id="PF07655">
    <property type="entry name" value="Secretin_N_2"/>
    <property type="match status" value="1"/>
</dbReference>
<evidence type="ECO:0000256" key="3">
    <source>
        <dbReference type="ARBA" id="ARBA00023237"/>
    </source>
</evidence>
<dbReference type="Pfam" id="PF00263">
    <property type="entry name" value="Secretin"/>
    <property type="match status" value="1"/>
</dbReference>
<dbReference type="InterPro" id="IPR011514">
    <property type="entry name" value="Secretin_N_2"/>
</dbReference>
<dbReference type="InterPro" id="IPR050810">
    <property type="entry name" value="Bact_Secretion_Sys_Channel"/>
</dbReference>
<dbReference type="RefSeq" id="WP_378117143.1">
    <property type="nucleotide sequence ID" value="NZ_JBHRTF010000003.1"/>
</dbReference>
<dbReference type="Proteomes" id="UP001595555">
    <property type="component" value="Unassembled WGS sequence"/>
</dbReference>
<dbReference type="PANTHER" id="PTHR30332">
    <property type="entry name" value="PROBABLE GENERAL SECRETION PATHWAY PROTEIN D"/>
    <property type="match status" value="1"/>
</dbReference>
<feature type="domain" description="Secretin/TonB short N-terminal" evidence="5">
    <location>
        <begin position="112"/>
        <end position="160"/>
    </location>
</feature>
<dbReference type="NCBIfam" id="TIGR02519">
    <property type="entry name" value="pilus_MshL"/>
    <property type="match status" value="1"/>
</dbReference>
<sequence>MFTHPVLTKHFLKTSLLKTSLLSLAVVLAACSNNKNADKRLLGEEVLDQTRAEQTAAANQPRQVPADVNKALLANQSLNNSNSKANYDRFDVSVRNVSARDFFLGLVNGTGVNVVVHPEVTGSVTLDLKNVTVDDVLRVTRDIYGYEYRKDRGIYTIYANALRTEVFQINYLDVQRVGVSDTSVMIGRAQSSGNNANNSGNNSAGGSEAADLLGMVQSAQQQRSARGSTGLSPGSRVQTMNRTDFWSSLEKTVTSIIGGQTENRKVMVTPQAGMIVVTAMPHELSAVRDFLERSELSVKRQVILEAKIIEVRLSEGFEAGVNWNAISGQISAAKNLEDGFPLNTDGSSPVGEFREIIRNYPYVDNEGNLQNLEIPVRERVGGTIAGLIQVGDITKLLSLLETQGAVQVLSSPRVSTVNNQKAMIRVGSDEYFVTGISSNQTSNAATTTSTPNIELSSFFSGISLDVTPQISERGEVILHIHPVVSEVTDQQKVFTVGNEQFALPLALRGVRESDSIVKAANGQVIVLGGLMTESSNNQDGKRPLLGDIPLVNSLFKTKNKSKSKTELVILLRPIVVDDKTWDEQLTEAQNSMRNIGDSYRKQ</sequence>
<dbReference type="InterPro" id="IPR001775">
    <property type="entry name" value="GspD/PilQ"/>
</dbReference>
<organism evidence="6 7">
    <name type="scientific">Cellvibrio fontiphilus</name>
    <dbReference type="NCBI Taxonomy" id="1815559"/>
    <lineage>
        <taxon>Bacteria</taxon>
        <taxon>Pseudomonadati</taxon>
        <taxon>Pseudomonadota</taxon>
        <taxon>Gammaproteobacteria</taxon>
        <taxon>Cellvibrionales</taxon>
        <taxon>Cellvibrionaceae</taxon>
        <taxon>Cellvibrio</taxon>
    </lineage>
</organism>
<reference evidence="7" key="1">
    <citation type="journal article" date="2019" name="Int. J. Syst. Evol. Microbiol.">
        <title>The Global Catalogue of Microorganisms (GCM) 10K type strain sequencing project: providing services to taxonomists for standard genome sequencing and annotation.</title>
        <authorList>
            <consortium name="The Broad Institute Genomics Platform"/>
            <consortium name="The Broad Institute Genome Sequencing Center for Infectious Disease"/>
            <person name="Wu L."/>
            <person name="Ma J."/>
        </authorList>
    </citation>
    <scope>NUCLEOTIDE SEQUENCE [LARGE SCALE GENOMIC DNA]</scope>
    <source>
        <strain evidence="7">KCTC 52237</strain>
    </source>
</reference>
<dbReference type="InterPro" id="IPR013358">
    <property type="entry name" value="Pilus_biogenesis_MshL"/>
</dbReference>
<dbReference type="PANTHER" id="PTHR30332:SF17">
    <property type="entry name" value="TYPE IV PILIATION SYSTEM PROTEIN DR_0774-RELATED"/>
    <property type="match status" value="1"/>
</dbReference>
<keyword evidence="1" id="KW-0813">Transport</keyword>
<proteinExistence type="predicted"/>
<evidence type="ECO:0000259" key="5">
    <source>
        <dbReference type="SMART" id="SM00965"/>
    </source>
</evidence>
<evidence type="ECO:0000256" key="4">
    <source>
        <dbReference type="SAM" id="SignalP"/>
    </source>
</evidence>
<name>A0ABV7FEU4_9GAMM</name>
<feature type="signal peptide" evidence="4">
    <location>
        <begin position="1"/>
        <end position="29"/>
    </location>
</feature>
<dbReference type="PRINTS" id="PR00811">
    <property type="entry name" value="BCTERIALGSPD"/>
</dbReference>
<evidence type="ECO:0000256" key="2">
    <source>
        <dbReference type="ARBA" id="ARBA00023136"/>
    </source>
</evidence>
<evidence type="ECO:0000256" key="1">
    <source>
        <dbReference type="ARBA" id="ARBA00022448"/>
    </source>
</evidence>
<dbReference type="Gene3D" id="3.30.1370.130">
    <property type="match status" value="1"/>
</dbReference>
<evidence type="ECO:0000313" key="6">
    <source>
        <dbReference type="EMBL" id="MFC3115128.1"/>
    </source>
</evidence>
<dbReference type="SMART" id="SM00965">
    <property type="entry name" value="STN"/>
    <property type="match status" value="1"/>
</dbReference>
<keyword evidence="3" id="KW-0998">Cell outer membrane</keyword>
<comment type="caution">
    <text evidence="6">The sequence shown here is derived from an EMBL/GenBank/DDBJ whole genome shotgun (WGS) entry which is preliminary data.</text>
</comment>
<keyword evidence="7" id="KW-1185">Reference proteome</keyword>
<dbReference type="InterPro" id="IPR004846">
    <property type="entry name" value="T2SS/T3SS_dom"/>
</dbReference>
<keyword evidence="2" id="KW-0472">Membrane</keyword>
<gene>
    <name evidence="6" type="primary">mshL</name>
    <name evidence="6" type="ORF">ACFODX_06135</name>
</gene>
<feature type="chain" id="PRO_5046909568" evidence="4">
    <location>
        <begin position="30"/>
        <end position="602"/>
    </location>
</feature>